<accession>I0H5B8</accession>
<evidence type="ECO:0008006" key="4">
    <source>
        <dbReference type="Google" id="ProtNLM"/>
    </source>
</evidence>
<reference evidence="2 3" key="1">
    <citation type="submission" date="2012-02" db="EMBL/GenBank/DDBJ databases">
        <title>Complete genome sequence of Actinoplanes missouriensis 431 (= NBRC 102363).</title>
        <authorList>
            <person name="Ohnishi Y."/>
            <person name="Ishikawa J."/>
            <person name="Sekine M."/>
            <person name="Hosoyama A."/>
            <person name="Harada T."/>
            <person name="Narita H."/>
            <person name="Hata T."/>
            <person name="Konno Y."/>
            <person name="Tutikane K."/>
            <person name="Fujita N."/>
            <person name="Horinouchi S."/>
            <person name="Hayakawa M."/>
        </authorList>
    </citation>
    <scope>NUCLEOTIDE SEQUENCE [LARGE SCALE GENOMIC DNA]</scope>
    <source>
        <strain evidence="3">ATCC 14538 / DSM 43046 / CBS 188.64 / JCM 3121 / NBRC 102363 / NCIMB 12654 / NRRL B-3342 / UNCC 431</strain>
    </source>
</reference>
<dbReference type="STRING" id="512565.AMIS_29850"/>
<gene>
    <name evidence="2" type="ordered locus">AMIS_29850</name>
</gene>
<dbReference type="AlphaFoldDB" id="I0H5B8"/>
<proteinExistence type="predicted"/>
<sequence>MRKSLKLAAAAAGALAVALGFAGLPATADDAADTPTSVVEDHRYPGAARILAEQNVKLLTGDGNILFVDCDTPVTGDIGFIEVYTTEIDVNAGNALCFRVNGTKGLLNMEIPAVFEIRGDGQKEGTGHDITATIRSDGEAARVVPVDPDGSTQVGITEDPPRPPATLLQLKVTG</sequence>
<dbReference type="RefSeq" id="WP_014443100.1">
    <property type="nucleotide sequence ID" value="NC_017093.1"/>
</dbReference>
<dbReference type="HOGENOM" id="CLU_124976_0_0_11"/>
<dbReference type="OrthoDB" id="3373619at2"/>
<evidence type="ECO:0000313" key="3">
    <source>
        <dbReference type="Proteomes" id="UP000007882"/>
    </source>
</evidence>
<dbReference type="Proteomes" id="UP000007882">
    <property type="component" value="Chromosome"/>
</dbReference>
<dbReference type="KEGG" id="ams:AMIS_29850"/>
<feature type="chain" id="PRO_5003628580" description="Secreted protein" evidence="1">
    <location>
        <begin position="29"/>
        <end position="174"/>
    </location>
</feature>
<feature type="signal peptide" evidence="1">
    <location>
        <begin position="1"/>
        <end position="28"/>
    </location>
</feature>
<dbReference type="EMBL" id="AP012319">
    <property type="protein sequence ID" value="BAL88205.1"/>
    <property type="molecule type" value="Genomic_DNA"/>
</dbReference>
<organism evidence="2 3">
    <name type="scientific">Actinoplanes missouriensis (strain ATCC 14538 / DSM 43046 / CBS 188.64 / JCM 3121 / NBRC 102363 / NCIMB 12654 / NRRL B-3342 / UNCC 431)</name>
    <dbReference type="NCBI Taxonomy" id="512565"/>
    <lineage>
        <taxon>Bacteria</taxon>
        <taxon>Bacillati</taxon>
        <taxon>Actinomycetota</taxon>
        <taxon>Actinomycetes</taxon>
        <taxon>Micromonosporales</taxon>
        <taxon>Micromonosporaceae</taxon>
        <taxon>Actinoplanes</taxon>
    </lineage>
</organism>
<evidence type="ECO:0000256" key="1">
    <source>
        <dbReference type="SAM" id="SignalP"/>
    </source>
</evidence>
<name>I0H5B8_ACTM4</name>
<keyword evidence="1" id="KW-0732">Signal</keyword>
<dbReference type="eggNOG" id="COG5640">
    <property type="taxonomic scope" value="Bacteria"/>
</dbReference>
<evidence type="ECO:0000313" key="2">
    <source>
        <dbReference type="EMBL" id="BAL88205.1"/>
    </source>
</evidence>
<dbReference type="PATRIC" id="fig|512565.3.peg.2985"/>
<protein>
    <recommendedName>
        <fullName evidence="4">Secreted protein</fullName>
    </recommendedName>
</protein>
<keyword evidence="3" id="KW-1185">Reference proteome</keyword>